<dbReference type="PANTHER" id="PTHR22916">
    <property type="entry name" value="GLYCOSYLTRANSFERASE"/>
    <property type="match status" value="1"/>
</dbReference>
<name>A0ABU8FSC2_9BACI</name>
<dbReference type="Pfam" id="PF00535">
    <property type="entry name" value="Glycos_transf_2"/>
    <property type="match status" value="1"/>
</dbReference>
<dbReference type="InterPro" id="IPR001173">
    <property type="entry name" value="Glyco_trans_2-like"/>
</dbReference>
<dbReference type="Proteomes" id="UP001367922">
    <property type="component" value="Unassembled WGS sequence"/>
</dbReference>
<evidence type="ECO:0000259" key="2">
    <source>
        <dbReference type="Pfam" id="PF00535"/>
    </source>
</evidence>
<gene>
    <name evidence="3" type="ORF">WAX78_05470</name>
    <name evidence="4" type="ORF">WAX78_15515</name>
</gene>
<proteinExistence type="inferred from homology"/>
<sequence length="341" mass="39768">MVPKVSVIIPVYNCEKYISECLESVLNQTYTNIDIIIVNDGSTDRSEEIVNEYKEKDNRIVYYSQENSGPSEARNKGILNSTGEYLVFVDSDDTINKYYIELLIKQMISTGSDLVCCGYKDISEYGVLNYTDFNFDNNVSVHAFMDMVCSGTGGVLWSKLYKKEIIINNGLRMDKNIFMCEDLIFILQYVSHCTSFSAIKEYLYNYNRLNQSSISSNISINYIQNYIKVFREMENVFNSVYLNEYKKRKIITKEIQDIVVKLVEQQSINIKVTGRRNAICNIKKILSIPYVNEHKDAFSSDDYFYKPYIFLIRNNFVRTSIMYGVCLNILRNLKKKLKKRK</sequence>
<evidence type="ECO:0000313" key="3">
    <source>
        <dbReference type="EMBL" id="MEI4828900.1"/>
    </source>
</evidence>
<dbReference type="CDD" id="cd00761">
    <property type="entry name" value="Glyco_tranf_GTA_type"/>
    <property type="match status" value="1"/>
</dbReference>
<organism evidence="3 5">
    <name type="scientific">Bacillus yunxiaonensis</name>
    <dbReference type="NCBI Taxonomy" id="3127665"/>
    <lineage>
        <taxon>Bacteria</taxon>
        <taxon>Bacillati</taxon>
        <taxon>Bacillota</taxon>
        <taxon>Bacilli</taxon>
        <taxon>Bacillales</taxon>
        <taxon>Bacillaceae</taxon>
        <taxon>Bacillus</taxon>
    </lineage>
</organism>
<feature type="domain" description="Glycosyltransferase 2-like" evidence="2">
    <location>
        <begin position="6"/>
        <end position="126"/>
    </location>
</feature>
<dbReference type="GO" id="GO:0016757">
    <property type="term" value="F:glycosyltransferase activity"/>
    <property type="evidence" value="ECO:0007669"/>
    <property type="project" value="UniProtKB-KW"/>
</dbReference>
<comment type="caution">
    <text evidence="3">The sequence shown here is derived from an EMBL/GenBank/DDBJ whole genome shotgun (WGS) entry which is preliminary data.</text>
</comment>
<evidence type="ECO:0000313" key="4">
    <source>
        <dbReference type="EMBL" id="MEI4830859.1"/>
    </source>
</evidence>
<reference evidence="3 5" key="1">
    <citation type="submission" date="2024-01" db="EMBL/GenBank/DDBJ databases">
        <title>Seven novel Bacillus-like species.</title>
        <authorList>
            <person name="Liu G."/>
        </authorList>
    </citation>
    <scope>NUCLEOTIDE SEQUENCE [LARGE SCALE GENOMIC DNA]</scope>
    <source>
        <strain evidence="3 5">FJAT-53711</strain>
    </source>
</reference>
<dbReference type="EMBL" id="JBAWSV010000005">
    <property type="protein sequence ID" value="MEI4830859.1"/>
    <property type="molecule type" value="Genomic_DNA"/>
</dbReference>
<keyword evidence="3" id="KW-0808">Transferase</keyword>
<dbReference type="Gene3D" id="3.90.550.10">
    <property type="entry name" value="Spore Coat Polysaccharide Biosynthesis Protein SpsA, Chain A"/>
    <property type="match status" value="1"/>
</dbReference>
<dbReference type="PANTHER" id="PTHR22916:SF3">
    <property type="entry name" value="UDP-GLCNAC:BETAGAL BETA-1,3-N-ACETYLGLUCOSAMINYLTRANSFERASE-LIKE PROTEIN 1"/>
    <property type="match status" value="1"/>
</dbReference>
<dbReference type="SUPFAM" id="SSF53448">
    <property type="entry name" value="Nucleotide-diphospho-sugar transferases"/>
    <property type="match status" value="1"/>
</dbReference>
<comment type="similarity">
    <text evidence="1">Belongs to the glycosyltransferase 2 family.</text>
</comment>
<evidence type="ECO:0000256" key="1">
    <source>
        <dbReference type="ARBA" id="ARBA00006739"/>
    </source>
</evidence>
<keyword evidence="3" id="KW-0328">Glycosyltransferase</keyword>
<dbReference type="InterPro" id="IPR029044">
    <property type="entry name" value="Nucleotide-diphossugar_trans"/>
</dbReference>
<keyword evidence="5" id="KW-1185">Reference proteome</keyword>
<dbReference type="EMBL" id="JBAWSV010000001">
    <property type="protein sequence ID" value="MEI4828900.1"/>
    <property type="molecule type" value="Genomic_DNA"/>
</dbReference>
<accession>A0ABU8FSC2</accession>
<protein>
    <submittedName>
        <fullName evidence="3">Glycosyltransferase family 2 protein</fullName>
        <ecNumber evidence="3">2.4.-.-</ecNumber>
    </submittedName>
</protein>
<dbReference type="RefSeq" id="WP_336481248.1">
    <property type="nucleotide sequence ID" value="NZ_JBAWSV010000001.1"/>
</dbReference>
<dbReference type="EC" id="2.4.-.-" evidence="3"/>
<evidence type="ECO:0000313" key="5">
    <source>
        <dbReference type="Proteomes" id="UP001367922"/>
    </source>
</evidence>